<dbReference type="EMBL" id="JAHWGI010001404">
    <property type="protein sequence ID" value="KAK3929794.1"/>
    <property type="molecule type" value="Genomic_DNA"/>
</dbReference>
<reference evidence="2" key="1">
    <citation type="submission" date="2021-07" db="EMBL/GenBank/DDBJ databases">
        <authorList>
            <person name="Catto M.A."/>
            <person name="Jacobson A."/>
            <person name="Kennedy G."/>
            <person name="Labadie P."/>
            <person name="Hunt B.G."/>
            <person name="Srinivasan R."/>
        </authorList>
    </citation>
    <scope>NUCLEOTIDE SEQUENCE</scope>
    <source>
        <strain evidence="2">PL_HMW_Pooled</strain>
        <tissue evidence="2">Head</tissue>
    </source>
</reference>
<evidence type="ECO:0000256" key="1">
    <source>
        <dbReference type="SAM" id="MobiDB-lite"/>
    </source>
</evidence>
<feature type="compositionally biased region" description="Low complexity" evidence="1">
    <location>
        <begin position="186"/>
        <end position="198"/>
    </location>
</feature>
<reference evidence="2" key="2">
    <citation type="journal article" date="2023" name="BMC Genomics">
        <title>Pest status, molecular evolution, and epigenetic factors derived from the genome assembly of Frankliniella fusca, a thysanopteran phytovirus vector.</title>
        <authorList>
            <person name="Catto M.A."/>
            <person name="Labadie P.E."/>
            <person name="Jacobson A.L."/>
            <person name="Kennedy G.G."/>
            <person name="Srinivasan R."/>
            <person name="Hunt B.G."/>
        </authorList>
    </citation>
    <scope>NUCLEOTIDE SEQUENCE</scope>
    <source>
        <strain evidence="2">PL_HMW_Pooled</strain>
    </source>
</reference>
<keyword evidence="3" id="KW-1185">Reference proteome</keyword>
<name>A0AAE1LT12_9NEOP</name>
<dbReference type="Proteomes" id="UP001219518">
    <property type="component" value="Unassembled WGS sequence"/>
</dbReference>
<organism evidence="2 3">
    <name type="scientific">Frankliniella fusca</name>
    <dbReference type="NCBI Taxonomy" id="407009"/>
    <lineage>
        <taxon>Eukaryota</taxon>
        <taxon>Metazoa</taxon>
        <taxon>Ecdysozoa</taxon>
        <taxon>Arthropoda</taxon>
        <taxon>Hexapoda</taxon>
        <taxon>Insecta</taxon>
        <taxon>Pterygota</taxon>
        <taxon>Neoptera</taxon>
        <taxon>Paraneoptera</taxon>
        <taxon>Thysanoptera</taxon>
        <taxon>Terebrantia</taxon>
        <taxon>Thripoidea</taxon>
        <taxon>Thripidae</taxon>
        <taxon>Frankliniella</taxon>
    </lineage>
</organism>
<accession>A0AAE1LT12</accession>
<gene>
    <name evidence="2" type="ORF">KUF71_020187</name>
</gene>
<feature type="compositionally biased region" description="Acidic residues" evidence="1">
    <location>
        <begin position="156"/>
        <end position="168"/>
    </location>
</feature>
<proteinExistence type="predicted"/>
<protein>
    <submittedName>
        <fullName evidence="2">Myotubularin-related protein 4</fullName>
    </submittedName>
</protein>
<feature type="region of interest" description="Disordered" evidence="1">
    <location>
        <begin position="136"/>
        <end position="200"/>
    </location>
</feature>
<sequence>MASMFSGALHRDGCTGERDPAWDDCLGKKSQTYKEFAYTVALALRKKWVCDGDTPTFHVTNIVRKILAFHREWEKLRKVQPTKRGPTFVKNVKAFREKINVVFEISSRVPTTEVADLVKKEAARADRLTASMTTRFRRRLGARNNTPTPTVKKEEVEVEVSDEHDDPDFEHPDPGGMDTDTDADRGSVPTPSPVGSSPRLLRYLDKGGSSTRTAFRTVASVLSASQTSVTNQKCSHSTLWRNRVRDRAARAREIREAFKANKGKKVLTVHWDGIKLDPLVPTRGRKVEERLPVLVSGPDVSQLLGARAIPSSSGEHTAEEVVRCINEWECAENITALCSDTPTGNTGYNIGAAVRIKEALGKPLLYFACRHHILELIPKGLFDQMVEKSTSPDIGALCKSLQEKWPHMDHSSFTPGTEDPACEKFLREHRDSILSFAMETLEKPHIRADYKQLVQLVIIFMGENPFKPKDIRFSPPIAVSSARFMARIIYCLMIHMFSLSGQFEIGEAQLTNIRRLNLFFVSTYMKPWYTATIPAIAPQTDLELLKNIVNYNECPEVSQIASKVFKNHLWYLHSVTVGIAFFDEGISIDEKKEMVAKLTVPPPKKFSKWKRYVLPANKNLSALKDKTLADFVNKNTEKFFKIMDIKMDFLREDPSEWAGNASYQDGMQKINSLHVENDIAERGVALVKRFIEKPLTRKEEWFQELLLVQNDLLSQEKHKTDTLTLAQFE</sequence>
<evidence type="ECO:0000313" key="3">
    <source>
        <dbReference type="Proteomes" id="UP001219518"/>
    </source>
</evidence>
<comment type="caution">
    <text evidence="2">The sequence shown here is derived from an EMBL/GenBank/DDBJ whole genome shotgun (WGS) entry which is preliminary data.</text>
</comment>
<dbReference type="AlphaFoldDB" id="A0AAE1LT12"/>
<evidence type="ECO:0000313" key="2">
    <source>
        <dbReference type="EMBL" id="KAK3929794.1"/>
    </source>
</evidence>